<dbReference type="SMART" id="SM00421">
    <property type="entry name" value="HTH_LUXR"/>
    <property type="match status" value="1"/>
</dbReference>
<evidence type="ECO:0000259" key="5">
    <source>
        <dbReference type="PROSITE" id="PS50110"/>
    </source>
</evidence>
<accession>A0A1H7CSU3</accession>
<dbReference type="GO" id="GO:0006355">
    <property type="term" value="P:regulation of DNA-templated transcription"/>
    <property type="evidence" value="ECO:0007669"/>
    <property type="project" value="InterPro"/>
</dbReference>
<dbReference type="InterPro" id="IPR058245">
    <property type="entry name" value="NreC/VraR/RcsB-like_REC"/>
</dbReference>
<keyword evidence="1 3" id="KW-0597">Phosphoprotein</keyword>
<evidence type="ECO:0000256" key="3">
    <source>
        <dbReference type="PROSITE-ProRule" id="PRU00169"/>
    </source>
</evidence>
<feature type="domain" description="Response regulatory" evidence="5">
    <location>
        <begin position="7"/>
        <end position="123"/>
    </location>
</feature>
<dbReference type="OrthoDB" id="9816469at2"/>
<dbReference type="CDD" id="cd17535">
    <property type="entry name" value="REC_NarL-like"/>
    <property type="match status" value="1"/>
</dbReference>
<dbReference type="PRINTS" id="PR00038">
    <property type="entry name" value="HTHLUXR"/>
</dbReference>
<dbReference type="PROSITE" id="PS50043">
    <property type="entry name" value="HTH_LUXR_2"/>
    <property type="match status" value="1"/>
</dbReference>
<dbReference type="GO" id="GO:0000160">
    <property type="term" value="P:phosphorelay signal transduction system"/>
    <property type="evidence" value="ECO:0007669"/>
    <property type="project" value="InterPro"/>
</dbReference>
<protein>
    <submittedName>
        <fullName evidence="6">Two component transcriptional regulator, LuxR family</fullName>
    </submittedName>
</protein>
<feature type="domain" description="HTH luxR-type" evidence="4">
    <location>
        <begin position="145"/>
        <end position="210"/>
    </location>
</feature>
<evidence type="ECO:0000256" key="1">
    <source>
        <dbReference type="ARBA" id="ARBA00022553"/>
    </source>
</evidence>
<dbReference type="InterPro" id="IPR001789">
    <property type="entry name" value="Sig_transdc_resp-reg_receiver"/>
</dbReference>
<feature type="modified residue" description="4-aspartylphosphate" evidence="3">
    <location>
        <position position="58"/>
    </location>
</feature>
<gene>
    <name evidence="6" type="ORF">SAMN05192539_102431</name>
</gene>
<keyword evidence="7" id="KW-1185">Reference proteome</keyword>
<dbReference type="PROSITE" id="PS50110">
    <property type="entry name" value="RESPONSE_REGULATORY"/>
    <property type="match status" value="1"/>
</dbReference>
<proteinExistence type="predicted"/>
<dbReference type="Pfam" id="PF00072">
    <property type="entry name" value="Response_reg"/>
    <property type="match status" value="1"/>
</dbReference>
<dbReference type="STRING" id="667676.SAMN05192539_102431"/>
<dbReference type="AlphaFoldDB" id="A0A1H7CSU3"/>
<dbReference type="InterPro" id="IPR011006">
    <property type="entry name" value="CheY-like_superfamily"/>
</dbReference>
<dbReference type="Proteomes" id="UP000198866">
    <property type="component" value="Unassembled WGS sequence"/>
</dbReference>
<dbReference type="Gene3D" id="3.40.50.2300">
    <property type="match status" value="1"/>
</dbReference>
<dbReference type="PANTHER" id="PTHR43214:SF43">
    <property type="entry name" value="TWO-COMPONENT RESPONSE REGULATOR"/>
    <property type="match status" value="1"/>
</dbReference>
<dbReference type="InterPro" id="IPR000792">
    <property type="entry name" value="Tscrpt_reg_LuxR_C"/>
</dbReference>
<evidence type="ECO:0000259" key="4">
    <source>
        <dbReference type="PROSITE" id="PS50043"/>
    </source>
</evidence>
<dbReference type="SUPFAM" id="SSF52172">
    <property type="entry name" value="CheY-like"/>
    <property type="match status" value="1"/>
</dbReference>
<organism evidence="6 7">
    <name type="scientific">Paraburkholderia diazotrophica</name>
    <dbReference type="NCBI Taxonomy" id="667676"/>
    <lineage>
        <taxon>Bacteria</taxon>
        <taxon>Pseudomonadati</taxon>
        <taxon>Pseudomonadota</taxon>
        <taxon>Betaproteobacteria</taxon>
        <taxon>Burkholderiales</taxon>
        <taxon>Burkholderiaceae</taxon>
        <taxon>Paraburkholderia</taxon>
    </lineage>
</organism>
<evidence type="ECO:0000313" key="7">
    <source>
        <dbReference type="Proteomes" id="UP000198866"/>
    </source>
</evidence>
<dbReference type="RefSeq" id="WP_090870359.1">
    <property type="nucleotide sequence ID" value="NZ_FNYE01000024.1"/>
</dbReference>
<dbReference type="CDD" id="cd06170">
    <property type="entry name" value="LuxR_C_like"/>
    <property type="match status" value="1"/>
</dbReference>
<dbReference type="InterPro" id="IPR039420">
    <property type="entry name" value="WalR-like"/>
</dbReference>
<reference evidence="7" key="1">
    <citation type="submission" date="2016-10" db="EMBL/GenBank/DDBJ databases">
        <authorList>
            <person name="Varghese N."/>
            <person name="Submissions S."/>
        </authorList>
    </citation>
    <scope>NUCLEOTIDE SEQUENCE [LARGE SCALE GENOMIC DNA]</scope>
    <source>
        <strain evidence="7">LMG 26031</strain>
    </source>
</reference>
<keyword evidence="2" id="KW-0238">DNA-binding</keyword>
<sequence>MTTSAISVLLVDDHAVVREGYRRLLELSPDVRVAGEAADAMQAYQRFCALQPDVVVMDLAMPGASGIEAMRRMLAREPDARVLIFSVHEEALFVRRAFDAGASGYVTKASAPDVLVEAVRAVARRVRYLSADVSHALALRTMFNEGPPGRQLSAREFEVLRLLVQGYTLPVIAERLGLSQKTIANHQSAIRQKFGANNGVQLVQIAQRLGLQFSELAAPHELFGSSGSMGTLGTLGSGSPT</sequence>
<dbReference type="InterPro" id="IPR016032">
    <property type="entry name" value="Sig_transdc_resp-reg_C-effctor"/>
</dbReference>
<evidence type="ECO:0000313" key="6">
    <source>
        <dbReference type="EMBL" id="SEJ92728.1"/>
    </source>
</evidence>
<name>A0A1H7CSU3_9BURK</name>
<dbReference type="SUPFAM" id="SSF46894">
    <property type="entry name" value="C-terminal effector domain of the bipartite response regulators"/>
    <property type="match status" value="1"/>
</dbReference>
<dbReference type="Pfam" id="PF00196">
    <property type="entry name" value="GerE"/>
    <property type="match status" value="1"/>
</dbReference>
<dbReference type="SMART" id="SM00448">
    <property type="entry name" value="REC"/>
    <property type="match status" value="1"/>
</dbReference>
<dbReference type="PANTHER" id="PTHR43214">
    <property type="entry name" value="TWO-COMPONENT RESPONSE REGULATOR"/>
    <property type="match status" value="1"/>
</dbReference>
<dbReference type="GO" id="GO:0003677">
    <property type="term" value="F:DNA binding"/>
    <property type="evidence" value="ECO:0007669"/>
    <property type="project" value="UniProtKB-KW"/>
</dbReference>
<evidence type="ECO:0000256" key="2">
    <source>
        <dbReference type="ARBA" id="ARBA00023125"/>
    </source>
</evidence>
<dbReference type="EMBL" id="FNYE01000024">
    <property type="protein sequence ID" value="SEJ92728.1"/>
    <property type="molecule type" value="Genomic_DNA"/>
</dbReference>